<dbReference type="OrthoDB" id="1625426at2"/>
<proteinExistence type="predicted"/>
<evidence type="ECO:0000256" key="1">
    <source>
        <dbReference type="SAM" id="MobiDB-lite"/>
    </source>
</evidence>
<protein>
    <submittedName>
        <fullName evidence="2">ERF superfamily protein</fullName>
    </submittedName>
</protein>
<dbReference type="AlphaFoldDB" id="A0A4R8FYS0"/>
<comment type="caution">
    <text evidence="2">The sequence shown here is derived from an EMBL/GenBank/DDBJ whole genome shotgun (WGS) entry which is preliminary data.</text>
</comment>
<reference evidence="2 3" key="1">
    <citation type="submission" date="2019-03" db="EMBL/GenBank/DDBJ databases">
        <title>Freshwater and sediment microbial communities from various areas in North America, analyzing microbe dynamics in response to fracking.</title>
        <authorList>
            <person name="Lamendella R."/>
        </authorList>
    </citation>
    <scope>NUCLEOTIDE SEQUENCE [LARGE SCALE GENOMIC DNA]</scope>
    <source>
        <strain evidence="2 3">6_TX</strain>
    </source>
</reference>
<feature type="region of interest" description="Disordered" evidence="1">
    <location>
        <begin position="119"/>
        <end position="138"/>
    </location>
</feature>
<gene>
    <name evidence="2" type="ORF">DFO67_10455</name>
</gene>
<dbReference type="Pfam" id="PF04404">
    <property type="entry name" value="ERF"/>
    <property type="match status" value="1"/>
</dbReference>
<dbReference type="InterPro" id="IPR007499">
    <property type="entry name" value="ERF_bacteria_virus"/>
</dbReference>
<organism evidence="2 3">
    <name type="scientific">Modicisalibacter xianhensis</name>
    <dbReference type="NCBI Taxonomy" id="442341"/>
    <lineage>
        <taxon>Bacteria</taxon>
        <taxon>Pseudomonadati</taxon>
        <taxon>Pseudomonadota</taxon>
        <taxon>Gammaproteobacteria</taxon>
        <taxon>Oceanospirillales</taxon>
        <taxon>Halomonadaceae</taxon>
        <taxon>Modicisalibacter</taxon>
    </lineage>
</organism>
<accession>A0A4R8FYS0</accession>
<name>A0A4R8FYS0_9GAMM</name>
<evidence type="ECO:0000313" key="3">
    <source>
        <dbReference type="Proteomes" id="UP000294489"/>
    </source>
</evidence>
<sequence length="192" mass="21089">MKALTERLAEIQRTLNAPKNQHNKFGGYNYRSCEDILQAVKPLLNGLVITVNDDITVAGDRVYVKATATITDGEHSISTTAFAREAAMKKGMDDSQITGSTSSYARKYALNGLLLIDDNKDADSRDNREAHKEPQTKPFNIDGAVKAIRSANDSDTVNKYVQAAKNKGATQLQMQSIQNEAMQRLEQLGEPA</sequence>
<evidence type="ECO:0000313" key="2">
    <source>
        <dbReference type="EMBL" id="TDX30800.1"/>
    </source>
</evidence>
<dbReference type="RefSeq" id="WP_134016879.1">
    <property type="nucleotide sequence ID" value="NZ_SOEC01000004.1"/>
</dbReference>
<feature type="compositionally biased region" description="Basic and acidic residues" evidence="1">
    <location>
        <begin position="119"/>
        <end position="135"/>
    </location>
</feature>
<dbReference type="Proteomes" id="UP000294489">
    <property type="component" value="Unassembled WGS sequence"/>
</dbReference>
<dbReference type="EMBL" id="SOEC01000004">
    <property type="protein sequence ID" value="TDX30800.1"/>
    <property type="molecule type" value="Genomic_DNA"/>
</dbReference>